<organism evidence="1 2">
    <name type="scientific">Kitasatospora albolonga</name>
    <dbReference type="NCBI Taxonomy" id="68173"/>
    <lineage>
        <taxon>Bacteria</taxon>
        <taxon>Bacillati</taxon>
        <taxon>Actinomycetota</taxon>
        <taxon>Actinomycetes</taxon>
        <taxon>Kitasatosporales</taxon>
        <taxon>Streptomycetaceae</taxon>
        <taxon>Kitasatospora</taxon>
    </lineage>
</organism>
<accession>A0ABC8C0T1</accession>
<name>A0ABC8C0T1_9ACTN</name>
<dbReference type="AlphaFoldDB" id="A0ABC8C0T1"/>
<sequence>MPTQRRVQFMCLQGRCSCLLPSLSVDLSGQRSSVVEDKYRVVRAEITPGGLLLQDRRQLTADGNTPYGTGAVRILLAALLCLRADHEPTGAVVPELHVSHAQHPGLLRAQSRESDGSQEGSQGEAVLRIFADPVQDREALPIGQIGRLFIDDCGHGRAP</sequence>
<keyword evidence="2" id="KW-1185">Reference proteome</keyword>
<reference evidence="1 2" key="1">
    <citation type="submission" date="2017-04" db="EMBL/GenBank/DDBJ databases">
        <title>The complete genome sequence of Streptomyces albolongus YIM 101047, the producer of novel bafilomycins and novel odoriferous sesquiterpenoids.</title>
        <authorList>
            <person name="Yin M."/>
            <person name="Jiang Y."/>
        </authorList>
    </citation>
    <scope>NUCLEOTIDE SEQUENCE [LARGE SCALE GENOMIC DNA]</scope>
    <source>
        <strain evidence="1 2">YIM 101047</strain>
    </source>
</reference>
<gene>
    <name evidence="1" type="ORF">B7C62_29575</name>
</gene>
<dbReference type="EMBL" id="CP020563">
    <property type="protein sequence ID" value="ARF75954.1"/>
    <property type="molecule type" value="Genomic_DNA"/>
</dbReference>
<evidence type="ECO:0000313" key="1">
    <source>
        <dbReference type="EMBL" id="ARF75954.1"/>
    </source>
</evidence>
<protein>
    <submittedName>
        <fullName evidence="1">Uncharacterized protein</fullName>
    </submittedName>
</protein>
<dbReference type="KEGG" id="kab:B7C62_29575"/>
<evidence type="ECO:0000313" key="2">
    <source>
        <dbReference type="Proteomes" id="UP000192251"/>
    </source>
</evidence>
<proteinExistence type="predicted"/>
<dbReference type="Proteomes" id="UP000192251">
    <property type="component" value="Chromosome"/>
</dbReference>